<evidence type="ECO:0000256" key="2">
    <source>
        <dbReference type="ARBA" id="ARBA00023125"/>
    </source>
</evidence>
<accession>A0A269P9S5</accession>
<name>A0A269P9S5_9CORY</name>
<evidence type="ECO:0000313" key="7">
    <source>
        <dbReference type="Proteomes" id="UP000215771"/>
    </source>
</evidence>
<keyword evidence="2 4" id="KW-0238">DNA-binding</keyword>
<comment type="caution">
    <text evidence="6">The sequence shown here is derived from an EMBL/GenBank/DDBJ whole genome shotgun (WGS) entry which is preliminary data.</text>
</comment>
<evidence type="ECO:0000256" key="1">
    <source>
        <dbReference type="ARBA" id="ARBA00023015"/>
    </source>
</evidence>
<dbReference type="PANTHER" id="PTHR30055">
    <property type="entry name" value="HTH-TYPE TRANSCRIPTIONAL REGULATOR RUTR"/>
    <property type="match status" value="1"/>
</dbReference>
<evidence type="ECO:0000256" key="3">
    <source>
        <dbReference type="ARBA" id="ARBA00023163"/>
    </source>
</evidence>
<dbReference type="PROSITE" id="PS50977">
    <property type="entry name" value="HTH_TETR_2"/>
    <property type="match status" value="1"/>
</dbReference>
<dbReference type="AlphaFoldDB" id="A0A269P9S5"/>
<dbReference type="Proteomes" id="UP000215771">
    <property type="component" value="Unassembled WGS sequence"/>
</dbReference>
<dbReference type="GO" id="GO:0000976">
    <property type="term" value="F:transcription cis-regulatory region binding"/>
    <property type="evidence" value="ECO:0007669"/>
    <property type="project" value="TreeGrafter"/>
</dbReference>
<dbReference type="RefSeq" id="WP_095279065.1">
    <property type="nucleotide sequence ID" value="NZ_CP047655.1"/>
</dbReference>
<dbReference type="EMBL" id="NQMQ01000046">
    <property type="protein sequence ID" value="PAJ67678.1"/>
    <property type="molecule type" value="Genomic_DNA"/>
</dbReference>
<evidence type="ECO:0000313" key="6">
    <source>
        <dbReference type="EMBL" id="PAJ67678.1"/>
    </source>
</evidence>
<proteinExistence type="predicted"/>
<dbReference type="GO" id="GO:0003700">
    <property type="term" value="F:DNA-binding transcription factor activity"/>
    <property type="evidence" value="ECO:0007669"/>
    <property type="project" value="TreeGrafter"/>
</dbReference>
<gene>
    <name evidence="6" type="ORF">CIG21_12225</name>
</gene>
<dbReference type="InterPro" id="IPR009057">
    <property type="entry name" value="Homeodomain-like_sf"/>
</dbReference>
<dbReference type="SUPFAM" id="SSF46689">
    <property type="entry name" value="Homeodomain-like"/>
    <property type="match status" value="1"/>
</dbReference>
<evidence type="ECO:0000259" key="5">
    <source>
        <dbReference type="PROSITE" id="PS50977"/>
    </source>
</evidence>
<evidence type="ECO:0000256" key="4">
    <source>
        <dbReference type="PROSITE-ProRule" id="PRU00335"/>
    </source>
</evidence>
<feature type="DNA-binding region" description="H-T-H motif" evidence="4">
    <location>
        <begin position="29"/>
        <end position="48"/>
    </location>
</feature>
<keyword evidence="3" id="KW-0804">Transcription</keyword>
<keyword evidence="1" id="KW-0805">Transcription regulation</keyword>
<dbReference type="Pfam" id="PF00440">
    <property type="entry name" value="TetR_N"/>
    <property type="match status" value="1"/>
</dbReference>
<dbReference type="InterPro" id="IPR001647">
    <property type="entry name" value="HTH_TetR"/>
</dbReference>
<sequence>MRSDARAKRDQIITAATEQFRTRPNSAVTLEGVAKDAGVGIATLYRHFPSRAELRQACALRFIEDLDGFLDDTLAAFDDDPEGSWERFVWRLVDYGVGMLVGALASELPDGVEPDVECRRDEFFARVQVLLDKAAPHGLIAPDQTPTELASELIVVTRPMDATLTALFPDVRERLVRHLLIAWRAENP</sequence>
<dbReference type="InterPro" id="IPR050109">
    <property type="entry name" value="HTH-type_TetR-like_transc_reg"/>
</dbReference>
<feature type="domain" description="HTH tetR-type" evidence="5">
    <location>
        <begin position="6"/>
        <end position="66"/>
    </location>
</feature>
<protein>
    <submittedName>
        <fullName evidence="6">TetR family transcriptional regulator</fullName>
    </submittedName>
</protein>
<organism evidence="6 7">
    <name type="scientific">Corynebacterium hadale</name>
    <dbReference type="NCBI Taxonomy" id="2026255"/>
    <lineage>
        <taxon>Bacteria</taxon>
        <taxon>Bacillati</taxon>
        <taxon>Actinomycetota</taxon>
        <taxon>Actinomycetes</taxon>
        <taxon>Mycobacteriales</taxon>
        <taxon>Corynebacteriaceae</taxon>
        <taxon>Corynebacterium</taxon>
    </lineage>
</organism>
<reference evidence="6 7" key="1">
    <citation type="submission" date="2017-08" db="EMBL/GenBank/DDBJ databases">
        <authorList>
            <person name="de Groot N.N."/>
        </authorList>
    </citation>
    <scope>NUCLEOTIDE SEQUENCE [LARGE SCALE GENOMIC DNA]</scope>
    <source>
        <strain evidence="6 7">NBT06-6</strain>
    </source>
</reference>
<dbReference type="PANTHER" id="PTHR30055:SF234">
    <property type="entry name" value="HTH-TYPE TRANSCRIPTIONAL REGULATOR BETI"/>
    <property type="match status" value="1"/>
</dbReference>
<dbReference type="Gene3D" id="1.10.357.10">
    <property type="entry name" value="Tetracycline Repressor, domain 2"/>
    <property type="match status" value="1"/>
</dbReference>
<dbReference type="SUPFAM" id="SSF48498">
    <property type="entry name" value="Tetracyclin repressor-like, C-terminal domain"/>
    <property type="match status" value="1"/>
</dbReference>
<dbReference type="InterPro" id="IPR036271">
    <property type="entry name" value="Tet_transcr_reg_TetR-rel_C_sf"/>
</dbReference>